<evidence type="ECO:0000313" key="1">
    <source>
        <dbReference type="EMBL" id="SFV55471.1"/>
    </source>
</evidence>
<sequence>MLRYKKNVIWILCIVFGLSACAAKNQGVSDKEYMRSNNASEKALDKLDRE</sequence>
<dbReference type="PROSITE" id="PS51257">
    <property type="entry name" value="PROKAR_LIPOPROTEIN"/>
    <property type="match status" value="1"/>
</dbReference>
<reference evidence="1" key="1">
    <citation type="submission" date="2016-10" db="EMBL/GenBank/DDBJ databases">
        <authorList>
            <person name="de Groot N.N."/>
        </authorList>
    </citation>
    <scope>NUCLEOTIDE SEQUENCE</scope>
</reference>
<accession>A0A1W1BPR2</accession>
<proteinExistence type="predicted"/>
<gene>
    <name evidence="1" type="ORF">MNB_SM-6-1553</name>
</gene>
<evidence type="ECO:0008006" key="2">
    <source>
        <dbReference type="Google" id="ProtNLM"/>
    </source>
</evidence>
<dbReference type="EMBL" id="FPHK01000016">
    <property type="protein sequence ID" value="SFV55471.1"/>
    <property type="molecule type" value="Genomic_DNA"/>
</dbReference>
<name>A0A1W1BPR2_9ZZZZ</name>
<protein>
    <recommendedName>
        <fullName evidence="2">Lipoprotein</fullName>
    </recommendedName>
</protein>
<organism evidence="1">
    <name type="scientific">hydrothermal vent metagenome</name>
    <dbReference type="NCBI Taxonomy" id="652676"/>
    <lineage>
        <taxon>unclassified sequences</taxon>
        <taxon>metagenomes</taxon>
        <taxon>ecological metagenomes</taxon>
    </lineage>
</organism>
<dbReference type="AlphaFoldDB" id="A0A1W1BPR2"/>